<dbReference type="AlphaFoldDB" id="A0A0D3GM48"/>
<name>A0A0D3GM48_9ORYZ</name>
<dbReference type="Gramene" id="OBART07G02580.1">
    <property type="protein sequence ID" value="OBART07G02580.1"/>
    <property type="gene ID" value="OBART07G02580"/>
</dbReference>
<dbReference type="HOGENOM" id="CLU_2726174_0_0_1"/>
<reference evidence="1" key="1">
    <citation type="journal article" date="2009" name="Rice">
        <title>De Novo Next Generation Sequencing of Plant Genomes.</title>
        <authorList>
            <person name="Rounsley S."/>
            <person name="Marri P.R."/>
            <person name="Yu Y."/>
            <person name="He R."/>
            <person name="Sisneros N."/>
            <person name="Goicoechea J.L."/>
            <person name="Lee S.J."/>
            <person name="Angelova A."/>
            <person name="Kudrna D."/>
            <person name="Luo M."/>
            <person name="Affourtit J."/>
            <person name="Desany B."/>
            <person name="Knight J."/>
            <person name="Niazi F."/>
            <person name="Egholm M."/>
            <person name="Wing R.A."/>
        </authorList>
    </citation>
    <scope>NUCLEOTIDE SEQUENCE [LARGE SCALE GENOMIC DNA]</scope>
    <source>
        <strain evidence="1">cv. IRGC 105608</strain>
    </source>
</reference>
<evidence type="ECO:0000313" key="2">
    <source>
        <dbReference type="Proteomes" id="UP000026960"/>
    </source>
</evidence>
<organism evidence="1">
    <name type="scientific">Oryza barthii</name>
    <dbReference type="NCBI Taxonomy" id="65489"/>
    <lineage>
        <taxon>Eukaryota</taxon>
        <taxon>Viridiplantae</taxon>
        <taxon>Streptophyta</taxon>
        <taxon>Embryophyta</taxon>
        <taxon>Tracheophyta</taxon>
        <taxon>Spermatophyta</taxon>
        <taxon>Magnoliopsida</taxon>
        <taxon>Liliopsida</taxon>
        <taxon>Poales</taxon>
        <taxon>Poaceae</taxon>
        <taxon>BOP clade</taxon>
        <taxon>Oryzoideae</taxon>
        <taxon>Oryzeae</taxon>
        <taxon>Oryzinae</taxon>
        <taxon>Oryza</taxon>
    </lineage>
</organism>
<dbReference type="PaxDb" id="65489-OBART07G02580.1"/>
<proteinExistence type="predicted"/>
<protein>
    <submittedName>
        <fullName evidence="1">Uncharacterized protein</fullName>
    </submittedName>
</protein>
<keyword evidence="2" id="KW-1185">Reference proteome</keyword>
<accession>A0A0D3GM48</accession>
<evidence type="ECO:0000313" key="1">
    <source>
        <dbReference type="EnsemblPlants" id="OBART07G02580.1"/>
    </source>
</evidence>
<dbReference type="EnsemblPlants" id="OBART07G02580.1">
    <property type="protein sequence ID" value="OBART07G02580.1"/>
    <property type="gene ID" value="OBART07G02580"/>
</dbReference>
<reference evidence="1" key="2">
    <citation type="submission" date="2015-03" db="UniProtKB">
        <authorList>
            <consortium name="EnsemblPlants"/>
        </authorList>
    </citation>
    <scope>IDENTIFICATION</scope>
</reference>
<dbReference type="Proteomes" id="UP000026960">
    <property type="component" value="Chromosome 7"/>
</dbReference>
<sequence>MLPLYADLGGRNSLICPRTASAAANHGVLPEQQPPRDDGNWLRCVMLSFNADHRGRNTMICSRTTSTAANHG</sequence>